<keyword evidence="2 3" id="KW-0143">Chaperone</keyword>
<keyword evidence="5" id="KW-1185">Reference proteome</keyword>
<keyword evidence="1 3" id="KW-0996">Nickel insertion</keyword>
<proteinExistence type="inferred from homology"/>
<comment type="subunit">
    <text evidence="3">UreD, UreF and UreG form a complex that acts as a GTP-hydrolysis-dependent molecular chaperone, activating the urease apoprotein by helping to assemble the nickel containing metallocenter of UreC. The UreE protein probably delivers the nickel.</text>
</comment>
<keyword evidence="3" id="KW-0963">Cytoplasm</keyword>
<comment type="similarity">
    <text evidence="3">Belongs to the UreF family.</text>
</comment>
<dbReference type="EMBL" id="BMZF01000004">
    <property type="protein sequence ID" value="GHA52881.1"/>
    <property type="molecule type" value="Genomic_DNA"/>
</dbReference>
<comment type="caution">
    <text evidence="4">The sequence shown here is derived from an EMBL/GenBank/DDBJ whole genome shotgun (WGS) entry which is preliminary data.</text>
</comment>
<dbReference type="PANTHER" id="PTHR33620:SF1">
    <property type="entry name" value="UREASE ACCESSORY PROTEIN F"/>
    <property type="match status" value="1"/>
</dbReference>
<evidence type="ECO:0000256" key="3">
    <source>
        <dbReference type="HAMAP-Rule" id="MF_01385"/>
    </source>
</evidence>
<dbReference type="Gene3D" id="1.10.4190.10">
    <property type="entry name" value="Urease accessory protein UreF"/>
    <property type="match status" value="1"/>
</dbReference>
<dbReference type="PIRSF" id="PIRSF009467">
    <property type="entry name" value="Ureas_acces_UreF"/>
    <property type="match status" value="1"/>
</dbReference>
<evidence type="ECO:0000256" key="2">
    <source>
        <dbReference type="ARBA" id="ARBA00023186"/>
    </source>
</evidence>
<evidence type="ECO:0000256" key="1">
    <source>
        <dbReference type="ARBA" id="ARBA00022988"/>
    </source>
</evidence>
<evidence type="ECO:0000313" key="5">
    <source>
        <dbReference type="Proteomes" id="UP000634455"/>
    </source>
</evidence>
<organism evidence="4 5">
    <name type="scientific">Paramylibacter ulvae</name>
    <dbReference type="NCBI Taxonomy" id="1651968"/>
    <lineage>
        <taxon>Bacteria</taxon>
        <taxon>Pseudomonadati</taxon>
        <taxon>Pseudomonadota</taxon>
        <taxon>Alphaproteobacteria</taxon>
        <taxon>Rhodobacterales</taxon>
        <taxon>Paracoccaceae</taxon>
        <taxon>Paramylibacter</taxon>
    </lineage>
</organism>
<accession>A0ABQ3D0U4</accession>
<sequence>MGMDAHTAMSTSSAHKLMAWLSPSYPIGAYSYSHGLEYAIDAGDVHDADSLQIWLSDVLQYGAGRNDAILLAHAYRAAGDALEALSDLAIALSPSVERHLETTAQGAAFSKVTSAVTGREISAMPLPVALGVAARAERISLDDLIPLYLHSFAANIIAAGVRFIPLGQTDGQRVLHALFDQIDDIAKQAETASLDDLGSACFLSDIASMKHENMTTRIFRT</sequence>
<dbReference type="InterPro" id="IPR038277">
    <property type="entry name" value="UreF_sf"/>
</dbReference>
<dbReference type="HAMAP" id="MF_01385">
    <property type="entry name" value="UreF"/>
    <property type="match status" value="1"/>
</dbReference>
<dbReference type="Proteomes" id="UP000634455">
    <property type="component" value="Unassembled WGS sequence"/>
</dbReference>
<dbReference type="Pfam" id="PF01730">
    <property type="entry name" value="UreF"/>
    <property type="match status" value="1"/>
</dbReference>
<comment type="subcellular location">
    <subcellularLocation>
        <location evidence="3">Cytoplasm</location>
    </subcellularLocation>
</comment>
<reference evidence="5" key="1">
    <citation type="journal article" date="2019" name="Int. J. Syst. Evol. Microbiol.">
        <title>The Global Catalogue of Microorganisms (GCM) 10K type strain sequencing project: providing services to taxonomists for standard genome sequencing and annotation.</title>
        <authorList>
            <consortium name="The Broad Institute Genomics Platform"/>
            <consortium name="The Broad Institute Genome Sequencing Center for Infectious Disease"/>
            <person name="Wu L."/>
            <person name="Ma J."/>
        </authorList>
    </citation>
    <scope>NUCLEOTIDE SEQUENCE [LARGE SCALE GENOMIC DNA]</scope>
    <source>
        <strain evidence="5">KCTC 32465</strain>
    </source>
</reference>
<comment type="function">
    <text evidence="3">Required for maturation of urease via the functional incorporation of the urease nickel metallocenter.</text>
</comment>
<protein>
    <recommendedName>
        <fullName evidence="3">Urease accessory protein UreF</fullName>
    </recommendedName>
</protein>
<evidence type="ECO:0000313" key="4">
    <source>
        <dbReference type="EMBL" id="GHA52881.1"/>
    </source>
</evidence>
<name>A0ABQ3D0U4_9RHOB</name>
<gene>
    <name evidence="3 4" type="primary">ureF</name>
    <name evidence="4" type="ORF">GCM10008927_18280</name>
</gene>
<dbReference type="PANTHER" id="PTHR33620">
    <property type="entry name" value="UREASE ACCESSORY PROTEIN F"/>
    <property type="match status" value="1"/>
</dbReference>
<dbReference type="InterPro" id="IPR002639">
    <property type="entry name" value="UreF"/>
</dbReference>